<feature type="region of interest" description="Disordered" evidence="1">
    <location>
        <begin position="94"/>
        <end position="116"/>
    </location>
</feature>
<feature type="signal peptide" evidence="2">
    <location>
        <begin position="1"/>
        <end position="30"/>
    </location>
</feature>
<protein>
    <recommendedName>
        <fullName evidence="5">Outer membrane protein beta-barrel domain-containing protein</fullName>
    </recommendedName>
</protein>
<gene>
    <name evidence="3" type="ORF">BC008_38760</name>
</gene>
<keyword evidence="2" id="KW-0732">Signal</keyword>
<evidence type="ECO:0000256" key="2">
    <source>
        <dbReference type="SAM" id="SignalP"/>
    </source>
</evidence>
<comment type="caution">
    <text evidence="3">The sequence shown here is derived from an EMBL/GenBank/DDBJ whole genome shotgun (WGS) entry which is preliminary data.</text>
</comment>
<keyword evidence="4" id="KW-1185">Reference proteome</keyword>
<evidence type="ECO:0000313" key="3">
    <source>
        <dbReference type="EMBL" id="KST63233.1"/>
    </source>
</evidence>
<dbReference type="EMBL" id="LMTZ01000140">
    <property type="protein sequence ID" value="KST63233.1"/>
    <property type="molecule type" value="Genomic_DNA"/>
</dbReference>
<evidence type="ECO:0008006" key="5">
    <source>
        <dbReference type="Google" id="ProtNLM"/>
    </source>
</evidence>
<dbReference type="OrthoDB" id="509458at2"/>
<dbReference type="RefSeq" id="WP_027842649.1">
    <property type="nucleotide sequence ID" value="NZ_LMTZ01000140.1"/>
</dbReference>
<accession>A0A0V7ZFL7</accession>
<evidence type="ECO:0000256" key="1">
    <source>
        <dbReference type="SAM" id="MobiDB-lite"/>
    </source>
</evidence>
<reference evidence="3 4" key="1">
    <citation type="journal article" date="2015" name="Genome Announc.">
        <title>Draft Genome of the Euendolithic (true boring) Cyanobacterium Mastigocoleus testarum strain BC008.</title>
        <authorList>
            <person name="Guida B.S."/>
            <person name="Garcia-Pichel F."/>
        </authorList>
    </citation>
    <scope>NUCLEOTIDE SEQUENCE [LARGE SCALE GENOMIC DNA]</scope>
    <source>
        <strain evidence="3 4">BC008</strain>
    </source>
</reference>
<evidence type="ECO:0000313" key="4">
    <source>
        <dbReference type="Proteomes" id="UP000053372"/>
    </source>
</evidence>
<proteinExistence type="predicted"/>
<feature type="chain" id="PRO_5006890075" description="Outer membrane protein beta-barrel domain-containing protein" evidence="2">
    <location>
        <begin position="31"/>
        <end position="291"/>
    </location>
</feature>
<sequence length="291" mass="30310">MNTNFLRKSIFSFLGLASLAVISNGNSAIAETVNQTPRLGNQADLQVSNPQGGFTWEDIKRQTSSPEMIVPISEAFSNNNQNSLQALSAQGSPKPEQISQTINPQNKTTGVTPIPGTVSTSSAVLESLKENSTEVENKSEKKLAQADIGVGRTTRGGSSYIGIGANIGLDGTSALGDGNFVVISKVGLTKKISLRPAAVLGDDTMFLVPLTYDFSLNAADPFTEPLPIAPYIGAGAAIETGDDSEAAFLVTGGVDVPLNSQFTANAAISAAFFDDTDIGLMLGVGYNFKGL</sequence>
<dbReference type="SUPFAM" id="SSF56925">
    <property type="entry name" value="OMPA-like"/>
    <property type="match status" value="1"/>
</dbReference>
<dbReference type="Proteomes" id="UP000053372">
    <property type="component" value="Unassembled WGS sequence"/>
</dbReference>
<organism evidence="3 4">
    <name type="scientific">Mastigocoleus testarum BC008</name>
    <dbReference type="NCBI Taxonomy" id="371196"/>
    <lineage>
        <taxon>Bacteria</taxon>
        <taxon>Bacillati</taxon>
        <taxon>Cyanobacteriota</taxon>
        <taxon>Cyanophyceae</taxon>
        <taxon>Nostocales</taxon>
        <taxon>Hapalosiphonaceae</taxon>
        <taxon>Mastigocoleus</taxon>
    </lineage>
</organism>
<name>A0A0V7ZFL7_9CYAN</name>
<feature type="compositionally biased region" description="Polar residues" evidence="1">
    <location>
        <begin position="97"/>
        <end position="116"/>
    </location>
</feature>
<dbReference type="AlphaFoldDB" id="A0A0V7ZFL7"/>
<dbReference type="InterPro" id="IPR011250">
    <property type="entry name" value="OMP/PagP_B-barrel"/>
</dbReference>